<dbReference type="EMBL" id="OX459119">
    <property type="protein sequence ID" value="CAI9095536.1"/>
    <property type="molecule type" value="Genomic_DNA"/>
</dbReference>
<proteinExistence type="predicted"/>
<name>A0AAV1CJG1_OLDCO</name>
<feature type="compositionally biased region" description="Basic residues" evidence="1">
    <location>
        <begin position="1"/>
        <end position="11"/>
    </location>
</feature>
<evidence type="ECO:0000313" key="3">
    <source>
        <dbReference type="Proteomes" id="UP001161247"/>
    </source>
</evidence>
<dbReference type="Proteomes" id="UP001161247">
    <property type="component" value="Chromosome 2"/>
</dbReference>
<dbReference type="AlphaFoldDB" id="A0AAV1CJG1"/>
<reference evidence="2" key="1">
    <citation type="submission" date="2023-03" db="EMBL/GenBank/DDBJ databases">
        <authorList>
            <person name="Julca I."/>
        </authorList>
    </citation>
    <scope>NUCLEOTIDE SEQUENCE</scope>
</reference>
<evidence type="ECO:0000256" key="1">
    <source>
        <dbReference type="SAM" id="MobiDB-lite"/>
    </source>
</evidence>
<keyword evidence="3" id="KW-1185">Reference proteome</keyword>
<feature type="region of interest" description="Disordered" evidence="1">
    <location>
        <begin position="1"/>
        <end position="43"/>
    </location>
</feature>
<gene>
    <name evidence="2" type="ORF">OLC1_LOCUS6484</name>
</gene>
<sequence length="201" mass="22347">MARLAKGKKVVTKPPQKDAGLDLASVKEAESCSQSNGKEVDLGHHTLESSASLEAKTALETVKYTKPNSMQSKDKGQDTGMLMKIGQSNAGFPKAGEYNGNPVEDYSKNGGRLLMWRKGEIDVDILENDEQYIHCMVKDQVYKRRFKMTLVYGANGKNERWNALIRIVKSIMCQEEKIGGLPVTAADVGEFQMVIDECQLW</sequence>
<organism evidence="2 3">
    <name type="scientific">Oldenlandia corymbosa var. corymbosa</name>
    <dbReference type="NCBI Taxonomy" id="529605"/>
    <lineage>
        <taxon>Eukaryota</taxon>
        <taxon>Viridiplantae</taxon>
        <taxon>Streptophyta</taxon>
        <taxon>Embryophyta</taxon>
        <taxon>Tracheophyta</taxon>
        <taxon>Spermatophyta</taxon>
        <taxon>Magnoliopsida</taxon>
        <taxon>eudicotyledons</taxon>
        <taxon>Gunneridae</taxon>
        <taxon>Pentapetalae</taxon>
        <taxon>asterids</taxon>
        <taxon>lamiids</taxon>
        <taxon>Gentianales</taxon>
        <taxon>Rubiaceae</taxon>
        <taxon>Rubioideae</taxon>
        <taxon>Spermacoceae</taxon>
        <taxon>Hedyotis-Oldenlandia complex</taxon>
        <taxon>Oldenlandia</taxon>
    </lineage>
</organism>
<accession>A0AAV1CJG1</accession>
<protein>
    <submittedName>
        <fullName evidence="2">OLC1v1031517C1</fullName>
    </submittedName>
</protein>
<feature type="compositionally biased region" description="Basic and acidic residues" evidence="1">
    <location>
        <begin position="15"/>
        <end position="30"/>
    </location>
</feature>
<evidence type="ECO:0000313" key="2">
    <source>
        <dbReference type="EMBL" id="CAI9095536.1"/>
    </source>
</evidence>